<dbReference type="KEGG" id="bex:A11Q_1792"/>
<dbReference type="RefSeq" id="WP_015470498.1">
    <property type="nucleotide sequence ID" value="NC_020813.1"/>
</dbReference>
<gene>
    <name evidence="1" type="ORF">A11Q_1792</name>
</gene>
<reference evidence="1 2" key="1">
    <citation type="journal article" date="2013" name="ISME J.">
        <title>By their genes ye shall know them: genomic signatures of predatory bacteria.</title>
        <authorList>
            <person name="Pasternak Z."/>
            <person name="Pietrokovski S."/>
            <person name="Rotem O."/>
            <person name="Gophna U."/>
            <person name="Lurie-Weinberger M.N."/>
            <person name="Jurkevitch E."/>
        </authorList>
    </citation>
    <scope>NUCLEOTIDE SEQUENCE [LARGE SCALE GENOMIC DNA]</scope>
    <source>
        <strain evidence="1 2">JSS</strain>
    </source>
</reference>
<dbReference type="EMBL" id="CP003537">
    <property type="protein sequence ID" value="AGH96008.1"/>
    <property type="molecule type" value="Genomic_DNA"/>
</dbReference>
<dbReference type="PATRIC" id="fig|1184267.3.peg.1813"/>
<name>M4V9Z0_9BACT</name>
<dbReference type="AlphaFoldDB" id="M4V9Z0"/>
<keyword evidence="2" id="KW-1185">Reference proteome</keyword>
<sequence>MKVFNKRSPDYSQYDLQAEKDNLRKFLDENDLWIPESFYNNIRVGDVIDVYNNPPDISQIYANKQFKALCSYSEEQMKDVPFPKLFYRSDDVQLALIKQMTDVALNKDDAVPWNLKDHELVETLHPNKRTFEINMGWVAPCFKKGTNERVAFASSLKVGLIFEWG</sequence>
<evidence type="ECO:0000313" key="2">
    <source>
        <dbReference type="Proteomes" id="UP000012040"/>
    </source>
</evidence>
<dbReference type="HOGENOM" id="CLU_1607635_0_0_7"/>
<evidence type="ECO:0000313" key="1">
    <source>
        <dbReference type="EMBL" id="AGH96008.1"/>
    </source>
</evidence>
<accession>M4V9Z0</accession>
<proteinExistence type="predicted"/>
<dbReference type="Proteomes" id="UP000012040">
    <property type="component" value="Chromosome"/>
</dbReference>
<organism evidence="1 2">
    <name type="scientific">Pseudobdellovibrio exovorus JSS</name>
    <dbReference type="NCBI Taxonomy" id="1184267"/>
    <lineage>
        <taxon>Bacteria</taxon>
        <taxon>Pseudomonadati</taxon>
        <taxon>Bdellovibrionota</taxon>
        <taxon>Bdellovibrionia</taxon>
        <taxon>Bdellovibrionales</taxon>
        <taxon>Pseudobdellovibrionaceae</taxon>
        <taxon>Pseudobdellovibrio</taxon>
    </lineage>
</organism>
<protein>
    <submittedName>
        <fullName evidence="1">Uncharacterized protein</fullName>
    </submittedName>
</protein>